<feature type="binding site" evidence="4">
    <location>
        <position position="110"/>
    </location>
    <ligand>
        <name>substrate</name>
    </ligand>
</feature>
<comment type="subunit">
    <text evidence="4">Homodimer.</text>
</comment>
<dbReference type="GO" id="GO:0160147">
    <property type="term" value="F:tRNA pseudouridine(38-40) synthase activity"/>
    <property type="evidence" value="ECO:0007669"/>
    <property type="project" value="UniProtKB-EC"/>
</dbReference>
<feature type="domain" description="Pseudouridine synthase I TruA alpha/beta" evidence="6">
    <location>
        <begin position="7"/>
        <end position="100"/>
    </location>
</feature>
<proteinExistence type="inferred from homology"/>
<comment type="function">
    <text evidence="4">Formation of pseudouridine at positions 38, 39 and 40 in the anticodon stem and loop of transfer RNAs.</text>
</comment>
<dbReference type="Gene3D" id="3.30.70.580">
    <property type="entry name" value="Pseudouridine synthase I, catalytic domain, N-terminal subdomain"/>
    <property type="match status" value="1"/>
</dbReference>
<dbReference type="CDD" id="cd02570">
    <property type="entry name" value="PseudoU_synth_EcTruA"/>
    <property type="match status" value="1"/>
</dbReference>
<dbReference type="InterPro" id="IPR020094">
    <property type="entry name" value="TruA/RsuA/RluB/E/F_N"/>
</dbReference>
<reference evidence="7 8" key="1">
    <citation type="journal article" date="2021" name="ISME Commun">
        <title>Automated analysis of genomic sequences facilitates high-throughput and comprehensive description of bacteria.</title>
        <authorList>
            <person name="Hitch T.C.A."/>
        </authorList>
    </citation>
    <scope>NUCLEOTIDE SEQUENCE [LARGE SCALE GENOMIC DNA]</scope>
    <source>
        <strain evidence="7 8">Sanger_04</strain>
    </source>
</reference>
<dbReference type="InterPro" id="IPR020097">
    <property type="entry name" value="PsdUridine_synth_TruA_a/b_dom"/>
</dbReference>
<evidence type="ECO:0000313" key="8">
    <source>
        <dbReference type="Proteomes" id="UP001652461"/>
    </source>
</evidence>
<dbReference type="Gene3D" id="3.30.70.660">
    <property type="entry name" value="Pseudouridine synthase I, catalytic domain, C-terminal subdomain"/>
    <property type="match status" value="1"/>
</dbReference>
<dbReference type="InterPro" id="IPR020095">
    <property type="entry name" value="PsdUridine_synth_TruA_C"/>
</dbReference>
<evidence type="ECO:0000256" key="5">
    <source>
        <dbReference type="RuleBase" id="RU003792"/>
    </source>
</evidence>
<dbReference type="SUPFAM" id="SSF55120">
    <property type="entry name" value="Pseudouridine synthase"/>
    <property type="match status" value="1"/>
</dbReference>
<comment type="caution">
    <text evidence="4">Lacks conserved residue(s) required for the propagation of feature annotation.</text>
</comment>
<evidence type="ECO:0000256" key="2">
    <source>
        <dbReference type="ARBA" id="ARBA00022694"/>
    </source>
</evidence>
<dbReference type="EC" id="5.4.99.12" evidence="4"/>
<dbReference type="InterPro" id="IPR001406">
    <property type="entry name" value="PsdUridine_synth_TruA"/>
</dbReference>
<comment type="catalytic activity">
    <reaction evidence="4 5">
        <text>uridine(38/39/40) in tRNA = pseudouridine(38/39/40) in tRNA</text>
        <dbReference type="Rhea" id="RHEA:22376"/>
        <dbReference type="Rhea" id="RHEA-COMP:10085"/>
        <dbReference type="Rhea" id="RHEA-COMP:10087"/>
        <dbReference type="ChEBI" id="CHEBI:65314"/>
        <dbReference type="ChEBI" id="CHEBI:65315"/>
        <dbReference type="EC" id="5.4.99.12"/>
    </reaction>
</comment>
<comment type="caution">
    <text evidence="7">The sequence shown here is derived from an EMBL/GenBank/DDBJ whole genome shotgun (WGS) entry which is preliminary data.</text>
</comment>
<sequence>MKRVMLIVAYDGTDYCGWQVQNNGDTIEGELNKALSSLLKEEITVIGASRTDSGVHALGNVAVFDTEARMPAEKMAYALNSRLPEDIRVQRSFQVADDFHPRKASCIKTYEYRILNREFELPGERLNSHFFRKKLDVAKMREACLPFLGEHDFKSFCSIHTQAETTVRTIYSLDVIREGDMIRIRVTGNGFLYNMVRILAGTLINVGFGVTDPAEIPGMIEARDRQAAGPTAPAKGLTLIKMEYPEHPEFPGQKS</sequence>
<evidence type="ECO:0000313" key="7">
    <source>
        <dbReference type="EMBL" id="MCU6698073.1"/>
    </source>
</evidence>
<dbReference type="RefSeq" id="WP_158365011.1">
    <property type="nucleotide sequence ID" value="NZ_JAOQKC010000024.1"/>
</dbReference>
<organism evidence="7 8">
    <name type="scientific">Laedolimicola ammoniilytica</name>
    <dbReference type="NCBI Taxonomy" id="2981771"/>
    <lineage>
        <taxon>Bacteria</taxon>
        <taxon>Bacillati</taxon>
        <taxon>Bacillota</taxon>
        <taxon>Clostridia</taxon>
        <taxon>Lachnospirales</taxon>
        <taxon>Lachnospiraceae</taxon>
        <taxon>Laedolimicola</taxon>
    </lineage>
</organism>
<feature type="active site" description="Nucleophile" evidence="4">
    <location>
        <position position="52"/>
    </location>
</feature>
<dbReference type="EMBL" id="JAOQKC010000024">
    <property type="protein sequence ID" value="MCU6698073.1"/>
    <property type="molecule type" value="Genomic_DNA"/>
</dbReference>
<keyword evidence="3 4" id="KW-0413">Isomerase</keyword>
<evidence type="ECO:0000259" key="6">
    <source>
        <dbReference type="Pfam" id="PF01416"/>
    </source>
</evidence>
<dbReference type="Pfam" id="PF01416">
    <property type="entry name" value="PseudoU_synth_1"/>
    <property type="match status" value="2"/>
</dbReference>
<keyword evidence="8" id="KW-1185">Reference proteome</keyword>
<dbReference type="InterPro" id="IPR020103">
    <property type="entry name" value="PsdUridine_synth_cat_dom_sf"/>
</dbReference>
<dbReference type="PIRSF" id="PIRSF001430">
    <property type="entry name" value="tRNA_psdUrid_synth"/>
    <property type="match status" value="1"/>
</dbReference>
<evidence type="ECO:0000256" key="1">
    <source>
        <dbReference type="ARBA" id="ARBA00009375"/>
    </source>
</evidence>
<accession>A0ABT2S0G0</accession>
<protein>
    <recommendedName>
        <fullName evidence="4">tRNA pseudouridine synthase A</fullName>
        <ecNumber evidence="4">5.4.99.12</ecNumber>
    </recommendedName>
    <alternativeName>
        <fullName evidence="4">tRNA pseudouridine(38-40) synthase</fullName>
    </alternativeName>
    <alternativeName>
        <fullName evidence="4">tRNA pseudouridylate synthase I</fullName>
    </alternativeName>
    <alternativeName>
        <fullName evidence="4">tRNA-uridine isomerase I</fullName>
    </alternativeName>
</protein>
<dbReference type="PANTHER" id="PTHR11142">
    <property type="entry name" value="PSEUDOURIDYLATE SYNTHASE"/>
    <property type="match status" value="1"/>
</dbReference>
<evidence type="ECO:0000256" key="4">
    <source>
        <dbReference type="HAMAP-Rule" id="MF_00171"/>
    </source>
</evidence>
<evidence type="ECO:0000256" key="3">
    <source>
        <dbReference type="ARBA" id="ARBA00023235"/>
    </source>
</evidence>
<dbReference type="Proteomes" id="UP001652461">
    <property type="component" value="Unassembled WGS sequence"/>
</dbReference>
<feature type="domain" description="Pseudouridine synthase I TruA alpha/beta" evidence="6">
    <location>
        <begin position="144"/>
        <end position="245"/>
    </location>
</feature>
<dbReference type="NCBIfam" id="TIGR00071">
    <property type="entry name" value="hisT_truA"/>
    <property type="match status" value="1"/>
</dbReference>
<dbReference type="PANTHER" id="PTHR11142:SF0">
    <property type="entry name" value="TRNA PSEUDOURIDINE SYNTHASE-LIKE 1"/>
    <property type="match status" value="1"/>
</dbReference>
<gene>
    <name evidence="4 7" type="primary">truA</name>
    <name evidence="7" type="ORF">OCV63_14415</name>
</gene>
<name>A0ABT2S0G0_9FIRM</name>
<comment type="similarity">
    <text evidence="1 4 5">Belongs to the tRNA pseudouridine synthase TruA family.</text>
</comment>
<keyword evidence="2 4" id="KW-0819">tRNA processing</keyword>
<dbReference type="HAMAP" id="MF_00171">
    <property type="entry name" value="TruA"/>
    <property type="match status" value="1"/>
</dbReference>